<dbReference type="VEuPathDB" id="FungiDB:FUN_023726"/>
<reference evidence="2 3" key="1">
    <citation type="submission" date="2016-04" db="EMBL/GenBank/DDBJ databases">
        <title>Genome analyses suggest a sexual origin of heterokaryosis in a supposedly ancient asexual fungus.</title>
        <authorList>
            <person name="Ropars J."/>
            <person name="Sedzielewska K."/>
            <person name="Noel J."/>
            <person name="Charron P."/>
            <person name="Farinelli L."/>
            <person name="Marton T."/>
            <person name="Kruger M."/>
            <person name="Pelin A."/>
            <person name="Brachmann A."/>
            <person name="Corradi N."/>
        </authorList>
    </citation>
    <scope>NUCLEOTIDE SEQUENCE [LARGE SCALE GENOMIC DNA]</scope>
    <source>
        <strain evidence="2 3">A5</strain>
    </source>
</reference>
<protein>
    <submittedName>
        <fullName evidence="2">Uncharacterized protein</fullName>
    </submittedName>
</protein>
<dbReference type="VEuPathDB" id="FungiDB:RhiirA1_400065"/>
<dbReference type="VEuPathDB" id="FungiDB:RhiirFUN_001834"/>
<evidence type="ECO:0000256" key="1">
    <source>
        <dbReference type="SAM" id="Coils"/>
    </source>
</evidence>
<dbReference type="EMBL" id="LLXJ01000955">
    <property type="protein sequence ID" value="PKC04794.1"/>
    <property type="molecule type" value="Genomic_DNA"/>
</dbReference>
<dbReference type="Proteomes" id="UP000232722">
    <property type="component" value="Unassembled WGS sequence"/>
</dbReference>
<evidence type="ECO:0000313" key="3">
    <source>
        <dbReference type="Proteomes" id="UP000232722"/>
    </source>
</evidence>
<reference evidence="2 3" key="2">
    <citation type="submission" date="2017-09" db="EMBL/GenBank/DDBJ databases">
        <title>Extensive intraspecific genome diversity in a model arbuscular mycorrhizal fungus.</title>
        <authorList>
            <person name="Chen E.C."/>
            <person name="Morin E."/>
            <person name="Beaudet D."/>
            <person name="Noel J."/>
            <person name="Ndikumana S."/>
            <person name="Charron P."/>
            <person name="St-Onge C."/>
            <person name="Giorgi J."/>
            <person name="Grigoriev I.V."/>
            <person name="Roux C."/>
            <person name="Martin F.M."/>
            <person name="Corradi N."/>
        </authorList>
    </citation>
    <scope>NUCLEOTIDE SEQUENCE [LARGE SCALE GENOMIC DNA]</scope>
    <source>
        <strain evidence="2 3">A5</strain>
    </source>
</reference>
<comment type="caution">
    <text evidence="2">The sequence shown here is derived from an EMBL/GenBank/DDBJ whole genome shotgun (WGS) entry which is preliminary data.</text>
</comment>
<keyword evidence="1" id="KW-0175">Coiled coil</keyword>
<proteinExistence type="predicted"/>
<evidence type="ECO:0000313" key="2">
    <source>
        <dbReference type="EMBL" id="PKC04794.1"/>
    </source>
</evidence>
<sequence>MSYTIPYKSINDLEGKLLKCKNSWSSFDNNLQRLLEERVQLFKEMKEELESVAYDNNLEKWIQHLAKLDDILGQIFSMFKRQTNHVKDVMPIMEELVKSVKQLQEELVEVKTRLRRLELLSKYRDWITRLRSIMVRKMNERNKKFNIINQEFKNWVEVAEMLLVEADTKVLYEENGEHYEQTCTNLLVNVLKDFDLTKSDFDQLLLMYDGSISGFPNKKTTLADLPYAQVELAGTTFPESMADYKKLLEKALNAIGIWKKEFVIKVSCISVLYSKL</sequence>
<feature type="coiled-coil region" evidence="1">
    <location>
        <begin position="93"/>
        <end position="120"/>
    </location>
</feature>
<gene>
    <name evidence="2" type="ORF">RhiirA5_421758</name>
</gene>
<dbReference type="AlphaFoldDB" id="A0A2N0PD79"/>
<organism evidence="2 3">
    <name type="scientific">Rhizophagus irregularis</name>
    <dbReference type="NCBI Taxonomy" id="588596"/>
    <lineage>
        <taxon>Eukaryota</taxon>
        <taxon>Fungi</taxon>
        <taxon>Fungi incertae sedis</taxon>
        <taxon>Mucoromycota</taxon>
        <taxon>Glomeromycotina</taxon>
        <taxon>Glomeromycetes</taxon>
        <taxon>Glomerales</taxon>
        <taxon>Glomeraceae</taxon>
        <taxon>Rhizophagus</taxon>
    </lineage>
</organism>
<accession>A0A2N0PD79</accession>
<name>A0A2N0PD79_9GLOM</name>